<evidence type="ECO:0000313" key="4">
    <source>
        <dbReference type="Proteomes" id="UP000185003"/>
    </source>
</evidence>
<keyword evidence="1" id="KW-0732">Signal</keyword>
<sequence>MKKFYQVRGWCVRYLFYLSFISLSLQVKAQQVPKTFPAGAPVRNMTGYYESLPADYASTTKKYPVLIFVHGVGELAGADLKNPLSAVLANGPAKLINQGKFPASFTVNGQTHSFIVISPQFITWPGGNDVHELLAYLKTIYRIDESRCYVTGLSMGGGVTWGVISENTDKAKLFAAAVVVCGAWNPNDAPRTPSLQWNIASINMPVFATHNDRDPTVPLKYSQDWVNGINAIIPAPNPKALLTVFSSTSHDAWSKTYDPAYKDPQTGLNVYEWMLQYTRGTVVQPPPPPPPPPPGNKKITVNPSSANIIYYDNAMSQLGVTAGDTLCIPPGDYEYIHFGKLLGTADKPIVITNCGGLVRAGVNSSATAASFVLSTCKYFKVEGTGAAGIEYGFDINGTNKNGVKMFGMFFGNGTSDFDVHHAYIHDAGMFLQAKTLQQCSHPEWLDGSFTMKNVKIHDLMCRNSAWEGFYIGNTHYLYTEGSCVDMKSHLIENLSVYNNNLENMGSDGIQISTAYNGDNRVYNNRVVNYAMARNSAHGYGILSGGGSSLRIYSNYVSKGYNSGIEIFGSGINQVYNNVVTDIHYEGINVSDKPLFDPATAYIYNNTVYNTGVNGIKVYGYETLLGHKIYNNVVIAPGTQWDDPMTGYYVKGAKPILYDFKNNVNYKTPDLGGFVNPLAGDFRLKAGSTAIDAGRNMADLGLTNDFDGNARPVNNSFDAGAFEFNGSSAAVLPVANAGADKLLVPADNKTTVLDGSASSKEGGTIASYAWKKLSGPAATIATPNGATTQLSGLAIGSYVFELTVTDNAGLSAKDQVTVTVLAAANKPPVSDAGSNVTLVLPSNSTQLTGSFSLDPDGVIVSYEWKRVSGPAAGTIDDITASNAIVSGLAEGVYVYELTVTDNGGLTNSKQVTVTVQGVGANKPPVANAGADVSITLPTTTAQLDGSASADPDGTITSYTWTKISGPAAGVITTSNANKTSITGLTIAGDYVYELSVKDNGGTSATDQVKVTVLPSANKLPVANAGTNVTITLPTSTAQLDGSASSDPDGTISTYSWVKISGPAAGAISTANVSKTAVTGLTIAGDYLYELTVTDNNGGKATAQVKVTVTDAPANKPPVANAGADVTVILPASTAQLDGSASSDPDGTITNYTWTKISGPAGGAITTANANKTTITGLTIAGEYVYELSVKDNGGTTVTDQVKVVVITGGSNQPPVAKAGFNTTITLPVNSVELDGSASSDPDGSIAAYSWKKLGGPASGTITTANAAKTTVTGYTLDGTYVYELTVTDNQGLSTSSNVTITVKAAANQKPISNAGVDITITLPVNTVQLDGSASSDPDGTITYYNWTKISGPAVGNIGSPSASRTTVTGLTLAGDYLFQLEVKDDAGARETDYVKITVLPGVNKLPVANAGGDISITLPTNTAQLDGSASSDADGTITTYAWTKVSGPAGGAITTANASKTTLTGLTIAGEYVYQLSVTDNAGASATDQVKVVVVAGGANRPPVARAGFNTTITLPVNSVQLDGSASSDPDGSIASYSWRKLGGPAGGNITVTSASRTTVTGYTLEGVYVYELTVTDNQGLSASSNVTITVNPEVINKPPVAQTSGDVNITLPVTTATLDGSPSVDLDGSIVSYAWKQLSGPVTGTIAAPSAARTDITNLTAAGQYIFELTVKDNGNATSSVQVKVVVNTPANKLPTARVNGNLTIILPVTGTSLDGSSSTDEDGTIISYSWKKISGASGSIGSPNAMSTAITDLTTEGQYVFELTVTDNANATATARVTISVLPAQTPENKPPVALTQGNLEITLPDNSVQVNGSTSYDSDGTISTYEWIQLTGPNNSLIWDAQKAQTNITGLIKGEYVFQLAVTDNKGAKTNTSFNVRVLDNSNGAKGDTASLTPNPVSTFARLNIQRKGSYKVNIEIYDISGKLWKQFSTNFIDRLQEDIQLSELPNGHYILNVAGPNFKKWTEKFVKIGH</sequence>
<feature type="domain" description="PKD" evidence="2">
    <location>
        <begin position="1229"/>
        <end position="1306"/>
    </location>
</feature>
<dbReference type="Pfam" id="PF22352">
    <property type="entry name" value="K319L-like_PKD"/>
    <property type="match status" value="12"/>
</dbReference>
<dbReference type="Gene3D" id="2.160.20.10">
    <property type="entry name" value="Single-stranded right-handed beta-helix, Pectin lyase-like"/>
    <property type="match status" value="1"/>
</dbReference>
<keyword evidence="4" id="KW-1185">Reference proteome</keyword>
<dbReference type="Gene3D" id="3.40.50.1820">
    <property type="entry name" value="alpha/beta hydrolase"/>
    <property type="match status" value="1"/>
</dbReference>
<feature type="domain" description="PKD" evidence="2">
    <location>
        <begin position="1518"/>
        <end position="1590"/>
    </location>
</feature>
<dbReference type="OrthoDB" id="9805017at2"/>
<gene>
    <name evidence="3" type="ORF">SAMN04488055_1545</name>
</gene>
<dbReference type="InterPro" id="IPR035986">
    <property type="entry name" value="PKD_dom_sf"/>
</dbReference>
<dbReference type="Gene3D" id="2.60.40.10">
    <property type="entry name" value="Immunoglobulins"/>
    <property type="match status" value="12"/>
</dbReference>
<reference evidence="3 4" key="1">
    <citation type="submission" date="2016-11" db="EMBL/GenBank/DDBJ databases">
        <authorList>
            <person name="Jaros S."/>
            <person name="Januszkiewicz K."/>
            <person name="Wedrychowicz H."/>
        </authorList>
    </citation>
    <scope>NUCLEOTIDE SEQUENCE [LARGE SCALE GENOMIC DNA]</scope>
    <source>
        <strain evidence="3 4">DSM 24787</strain>
    </source>
</reference>
<evidence type="ECO:0000259" key="2">
    <source>
        <dbReference type="PROSITE" id="PS50093"/>
    </source>
</evidence>
<dbReference type="SMART" id="SM00710">
    <property type="entry name" value="PbH1"/>
    <property type="match status" value="8"/>
</dbReference>
<dbReference type="Pfam" id="PF13229">
    <property type="entry name" value="Beta_helix"/>
    <property type="match status" value="1"/>
</dbReference>
<dbReference type="PROSITE" id="PS50093">
    <property type="entry name" value="PKD"/>
    <property type="match status" value="2"/>
</dbReference>
<dbReference type="InterPro" id="IPR011050">
    <property type="entry name" value="Pectin_lyase_fold/virulence"/>
</dbReference>
<evidence type="ECO:0000256" key="1">
    <source>
        <dbReference type="SAM" id="SignalP"/>
    </source>
</evidence>
<dbReference type="EMBL" id="FSRA01000001">
    <property type="protein sequence ID" value="SIN81540.1"/>
    <property type="molecule type" value="Genomic_DNA"/>
</dbReference>
<dbReference type="InterPro" id="IPR012334">
    <property type="entry name" value="Pectin_lyas_fold"/>
</dbReference>
<dbReference type="NCBIfam" id="TIGR04183">
    <property type="entry name" value="Por_Secre_tail"/>
    <property type="match status" value="1"/>
</dbReference>
<dbReference type="SMART" id="SM00089">
    <property type="entry name" value="PKD"/>
    <property type="match status" value="12"/>
</dbReference>
<dbReference type="SUPFAM" id="SSF49299">
    <property type="entry name" value="PKD domain"/>
    <property type="match status" value="12"/>
</dbReference>
<dbReference type="RefSeq" id="WP_143197376.1">
    <property type="nucleotide sequence ID" value="NZ_FSRA01000001.1"/>
</dbReference>
<dbReference type="InterPro" id="IPR022409">
    <property type="entry name" value="PKD/Chitinase_dom"/>
</dbReference>
<keyword evidence="3" id="KW-0378">Hydrolase</keyword>
<dbReference type="SUPFAM" id="SSF53474">
    <property type="entry name" value="alpha/beta-Hydrolases"/>
    <property type="match status" value="1"/>
</dbReference>
<dbReference type="InterPro" id="IPR039448">
    <property type="entry name" value="Beta_helix"/>
</dbReference>
<dbReference type="InterPro" id="IPR000601">
    <property type="entry name" value="PKD_dom"/>
</dbReference>
<dbReference type="GO" id="GO:0016787">
    <property type="term" value="F:hydrolase activity"/>
    <property type="evidence" value="ECO:0007669"/>
    <property type="project" value="UniProtKB-KW"/>
</dbReference>
<dbReference type="Proteomes" id="UP000185003">
    <property type="component" value="Unassembled WGS sequence"/>
</dbReference>
<dbReference type="InterPro" id="IPR059226">
    <property type="entry name" value="Choice_anch_Q_dom"/>
</dbReference>
<dbReference type="Pfam" id="PF18962">
    <property type="entry name" value="Por_Secre_tail"/>
    <property type="match status" value="1"/>
</dbReference>
<organism evidence="3 4">
    <name type="scientific">Chitinophaga niabensis</name>
    <dbReference type="NCBI Taxonomy" id="536979"/>
    <lineage>
        <taxon>Bacteria</taxon>
        <taxon>Pseudomonadati</taxon>
        <taxon>Bacteroidota</taxon>
        <taxon>Chitinophagia</taxon>
        <taxon>Chitinophagales</taxon>
        <taxon>Chitinophagaceae</taxon>
        <taxon>Chitinophaga</taxon>
    </lineage>
</organism>
<dbReference type="InterPro" id="IPR013783">
    <property type="entry name" value="Ig-like_fold"/>
</dbReference>
<dbReference type="InterPro" id="IPR029058">
    <property type="entry name" value="AB_hydrolase_fold"/>
</dbReference>
<dbReference type="GO" id="GO:0031410">
    <property type="term" value="C:cytoplasmic vesicle"/>
    <property type="evidence" value="ECO:0007669"/>
    <property type="project" value="TreeGrafter"/>
</dbReference>
<dbReference type="InterPro" id="IPR026444">
    <property type="entry name" value="Secre_tail"/>
</dbReference>
<feature type="signal peptide" evidence="1">
    <location>
        <begin position="1"/>
        <end position="29"/>
    </location>
</feature>
<protein>
    <submittedName>
        <fullName evidence="3">Alpha/beta hydrolase family protein</fullName>
    </submittedName>
</protein>
<feature type="chain" id="PRO_5012478319" evidence="1">
    <location>
        <begin position="30"/>
        <end position="1973"/>
    </location>
</feature>
<evidence type="ECO:0000313" key="3">
    <source>
        <dbReference type="EMBL" id="SIN81540.1"/>
    </source>
</evidence>
<dbReference type="CDD" id="cd00146">
    <property type="entry name" value="PKD"/>
    <property type="match status" value="2"/>
</dbReference>
<dbReference type="STRING" id="536979.SAMN04488055_1545"/>
<dbReference type="InterPro" id="IPR029865">
    <property type="entry name" value="KIAA0319-like"/>
</dbReference>
<dbReference type="SUPFAM" id="SSF51126">
    <property type="entry name" value="Pectin lyase-like"/>
    <property type="match status" value="1"/>
</dbReference>
<dbReference type="PANTHER" id="PTHR46182">
    <property type="entry name" value="FI19480P1"/>
    <property type="match status" value="1"/>
</dbReference>
<name>A0A1N6EEU9_9BACT</name>
<proteinExistence type="predicted"/>
<dbReference type="InterPro" id="IPR006626">
    <property type="entry name" value="PbH1"/>
</dbReference>
<dbReference type="GO" id="GO:0016020">
    <property type="term" value="C:membrane"/>
    <property type="evidence" value="ECO:0007669"/>
    <property type="project" value="TreeGrafter"/>
</dbReference>
<accession>A0A1N6EEU9</accession>
<dbReference type="PANTHER" id="PTHR46182:SF2">
    <property type="entry name" value="FI19480P1"/>
    <property type="match status" value="1"/>
</dbReference>
<dbReference type="NCBIfam" id="NF041518">
    <property type="entry name" value="choice_anch_Q"/>
    <property type="match status" value="1"/>
</dbReference>